<comment type="caution">
    <text evidence="14">The sequence shown here is derived from an EMBL/GenBank/DDBJ whole genome shotgun (WGS) entry which is preliminary data.</text>
</comment>
<evidence type="ECO:0000313" key="15">
    <source>
        <dbReference type="EMBL" id="PGZ05684.1"/>
    </source>
</evidence>
<feature type="domain" description="DhaL" evidence="12">
    <location>
        <begin position="371"/>
        <end position="580"/>
    </location>
</feature>
<gene>
    <name evidence="15" type="ORF">COE48_02655</name>
    <name evidence="14" type="ORF">CON01_22975</name>
</gene>
<dbReference type="PANTHER" id="PTHR28629:SF4">
    <property type="entry name" value="TRIOKINASE_FMN CYCLASE"/>
    <property type="match status" value="1"/>
</dbReference>
<dbReference type="SMART" id="SM01120">
    <property type="entry name" value="Dak2"/>
    <property type="match status" value="1"/>
</dbReference>
<evidence type="ECO:0000256" key="10">
    <source>
        <dbReference type="ARBA" id="ARBA00055771"/>
    </source>
</evidence>
<comment type="subunit">
    <text evidence="9">Homodimer. The dihydroxyacetone kinase complex is composed of a homodimer of DhaM, a homodimer of DhaK and the subunit DhaL.</text>
</comment>
<dbReference type="Pfam" id="PF02734">
    <property type="entry name" value="Dak2"/>
    <property type="match status" value="1"/>
</dbReference>
<evidence type="ECO:0000256" key="4">
    <source>
        <dbReference type="ARBA" id="ARBA00022679"/>
    </source>
</evidence>
<dbReference type="GO" id="GO:0004371">
    <property type="term" value="F:glycerone kinase activity"/>
    <property type="evidence" value="ECO:0007669"/>
    <property type="project" value="InterPro"/>
</dbReference>
<reference evidence="16 17" key="1">
    <citation type="submission" date="2017-09" db="EMBL/GenBank/DDBJ databases">
        <title>Large-scale bioinformatics analysis of Bacillus genomes uncovers conserved roles of natural products in bacterial physiology.</title>
        <authorList>
            <consortium name="Agbiome Team Llc"/>
            <person name="Bleich R.M."/>
            <person name="Grubbs K.J."/>
            <person name="Santa Maria K.C."/>
            <person name="Allen S.E."/>
            <person name="Farag S."/>
            <person name="Shank E.A."/>
            <person name="Bowers A."/>
        </authorList>
    </citation>
    <scope>NUCLEOTIDE SEQUENCE [LARGE SCALE GENOMIC DNA]</scope>
    <source>
        <strain evidence="15 17">AFS030179</strain>
        <strain evidence="14 16">AFS094940</strain>
    </source>
</reference>
<dbReference type="GO" id="GO:0047324">
    <property type="term" value="F:phosphoenolpyruvate-glycerone phosphotransferase activity"/>
    <property type="evidence" value="ECO:0007669"/>
    <property type="project" value="UniProtKB-EC"/>
</dbReference>
<dbReference type="Gene3D" id="3.40.50.10440">
    <property type="entry name" value="Dihydroxyacetone kinase, domain 1"/>
    <property type="match status" value="1"/>
</dbReference>
<dbReference type="InterPro" id="IPR036117">
    <property type="entry name" value="DhaL_dom_sf"/>
</dbReference>
<proteinExistence type="predicted"/>
<evidence type="ECO:0000256" key="8">
    <source>
        <dbReference type="ARBA" id="ARBA00022840"/>
    </source>
</evidence>
<keyword evidence="4" id="KW-0808">Transferase</keyword>
<dbReference type="NCBIfam" id="NF011049">
    <property type="entry name" value="PRK14479.1"/>
    <property type="match status" value="1"/>
</dbReference>
<dbReference type="GO" id="GO:0019563">
    <property type="term" value="P:glycerol catabolic process"/>
    <property type="evidence" value="ECO:0007669"/>
    <property type="project" value="TreeGrafter"/>
</dbReference>
<dbReference type="RefSeq" id="WP_097846236.1">
    <property type="nucleotide sequence ID" value="NZ_JBALLD010000001.1"/>
</dbReference>
<evidence type="ECO:0000313" key="16">
    <source>
        <dbReference type="Proteomes" id="UP000220127"/>
    </source>
</evidence>
<comment type="function">
    <text evidence="11">Dihydroxyacetone binding subunit of the dihydroxyacetone kinase, which is responsible for the phosphoenolpyruvate (PEP)-dependent phosphorylation of dihydroxyacetone via a phosphoryl group transfer from DhaL-ATP.</text>
</comment>
<dbReference type="EC" id="2.7.1.121" evidence="3"/>
<evidence type="ECO:0000259" key="12">
    <source>
        <dbReference type="PROSITE" id="PS51480"/>
    </source>
</evidence>
<evidence type="ECO:0000313" key="17">
    <source>
        <dbReference type="Proteomes" id="UP000223445"/>
    </source>
</evidence>
<accession>A0A9X6TWL1</accession>
<dbReference type="PROSITE" id="PS51481">
    <property type="entry name" value="DHAK"/>
    <property type="match status" value="1"/>
</dbReference>
<evidence type="ECO:0000256" key="6">
    <source>
        <dbReference type="ARBA" id="ARBA00022777"/>
    </source>
</evidence>
<dbReference type="Proteomes" id="UP000220127">
    <property type="component" value="Unassembled WGS sequence"/>
</dbReference>
<dbReference type="AlphaFoldDB" id="A0A9X6TWL1"/>
<keyword evidence="6 14" id="KW-0418">Kinase</keyword>
<evidence type="ECO:0000259" key="13">
    <source>
        <dbReference type="PROSITE" id="PS51481"/>
    </source>
</evidence>
<evidence type="ECO:0000256" key="1">
    <source>
        <dbReference type="ARBA" id="ARBA00001113"/>
    </source>
</evidence>
<dbReference type="SUPFAM" id="SSF82549">
    <property type="entry name" value="DAK1/DegV-like"/>
    <property type="match status" value="1"/>
</dbReference>
<evidence type="ECO:0000256" key="7">
    <source>
        <dbReference type="ARBA" id="ARBA00022798"/>
    </source>
</evidence>
<dbReference type="SUPFAM" id="SSF101473">
    <property type="entry name" value="DhaL-like"/>
    <property type="match status" value="1"/>
</dbReference>
<protein>
    <recommendedName>
        <fullName evidence="3">phosphoenolpyruvate--glycerone phosphotransferase</fullName>
        <ecNumber evidence="3">2.7.1.121</ecNumber>
    </recommendedName>
</protein>
<dbReference type="InterPro" id="IPR004006">
    <property type="entry name" value="DhaK_dom"/>
</dbReference>
<evidence type="ECO:0000256" key="9">
    <source>
        <dbReference type="ARBA" id="ARBA00046577"/>
    </source>
</evidence>
<keyword evidence="5" id="KW-0547">Nucleotide-binding</keyword>
<dbReference type="PANTHER" id="PTHR28629">
    <property type="entry name" value="TRIOKINASE/FMN CYCLASE"/>
    <property type="match status" value="1"/>
</dbReference>
<dbReference type="NCBIfam" id="TIGR02363">
    <property type="entry name" value="dhaK1"/>
    <property type="match status" value="1"/>
</dbReference>
<dbReference type="GO" id="GO:0005524">
    <property type="term" value="F:ATP binding"/>
    <property type="evidence" value="ECO:0007669"/>
    <property type="project" value="UniProtKB-KW"/>
</dbReference>
<dbReference type="InterPro" id="IPR050861">
    <property type="entry name" value="Dihydroxyacetone_Kinase"/>
</dbReference>
<sequence length="583" mass="62497">MKKIINKPETLVMEMCNGMVMAHPELELLKKYKVIKKKEMNENKVTLISGGGSGHEPAHAGLVGKGMLDAAVCGDVFASPSQIQVYQAIKETASKKGTLLIIKNYSGDIMNFKNGAHLATEDGIEVDYVKVDDDIAVEDSLYTVGRRGVAGVILVHKIAGAAAEAGMDLGAVKAVAEKAAANVRTIGLALTSCTVPASGSPTFTLAEDEMEYGVGIHGEPGIKREKMLSADELANRMTNDLMKDLGVKDGEEIALLVNGFGGTPLQELYLFNNAVTRELAARNIKINRVFVGNYMTSIDMAGMSLTVMKLDDELKTLLSKECNTPAFKVDGPVESVEYVNVLEETEEKEVSFELETAEEHAVIKNNVITLNNIIYLVDKMSDIIIKNEVPFCELDTHAGDGDFGMSVAKGFKQLKREWHSIVEQENVTIGSFLDGCSMIIMEHCGGASGPIWGGAFRAASKAADEKRELTVKEFAEMLQAALQGIQSIGERSFGRGAVVGDKTLVDALAPCVDSWLDSASNEVDVKTAFEKGAEAAVKGAEYTKEIVARMGRAGTVGERSLGYPDAGAHALGVIFTEIAGSLK</sequence>
<evidence type="ECO:0000256" key="2">
    <source>
        <dbReference type="ARBA" id="ARBA00004745"/>
    </source>
</evidence>
<dbReference type="EMBL" id="NUPM01000003">
    <property type="protein sequence ID" value="PGZ05684.1"/>
    <property type="molecule type" value="Genomic_DNA"/>
</dbReference>
<evidence type="ECO:0000256" key="11">
    <source>
        <dbReference type="ARBA" id="ARBA00057414"/>
    </source>
</evidence>
<organism evidence="14 16">
    <name type="scientific">Bacillus thuringiensis</name>
    <dbReference type="NCBI Taxonomy" id="1428"/>
    <lineage>
        <taxon>Bacteria</taxon>
        <taxon>Bacillati</taxon>
        <taxon>Bacillota</taxon>
        <taxon>Bacilli</taxon>
        <taxon>Bacillales</taxon>
        <taxon>Bacillaceae</taxon>
        <taxon>Bacillus</taxon>
        <taxon>Bacillus cereus group</taxon>
    </lineage>
</organism>
<keyword evidence="7" id="KW-0319">Glycerol metabolism</keyword>
<evidence type="ECO:0000256" key="3">
    <source>
        <dbReference type="ARBA" id="ARBA00012095"/>
    </source>
</evidence>
<comment type="catalytic activity">
    <reaction evidence="1">
        <text>dihydroxyacetone + phosphoenolpyruvate = dihydroxyacetone phosphate + pyruvate</text>
        <dbReference type="Rhea" id="RHEA:18381"/>
        <dbReference type="ChEBI" id="CHEBI:15361"/>
        <dbReference type="ChEBI" id="CHEBI:16016"/>
        <dbReference type="ChEBI" id="CHEBI:57642"/>
        <dbReference type="ChEBI" id="CHEBI:58702"/>
        <dbReference type="EC" id="2.7.1.121"/>
    </reaction>
</comment>
<dbReference type="FunFam" id="3.30.1180.20:FF:000002">
    <property type="entry name" value="Dihydroxyacetone kinase subunit DhaK"/>
    <property type="match status" value="1"/>
</dbReference>
<dbReference type="Pfam" id="PF02733">
    <property type="entry name" value="Dak1"/>
    <property type="match status" value="1"/>
</dbReference>
<comment type="function">
    <text evidence="10">ADP-binding subunit of the dihydroxyacetone kinase, which is responsible for the phosphoenolpyruvate (PEP)-dependent phosphorylation of dihydroxyacetone. DhaL-ADP is converted to DhaL-ATP via a phosphoryl group transfer from DhaM and transmits it to dihydroxyacetone binds to DhaK.</text>
</comment>
<evidence type="ECO:0000256" key="5">
    <source>
        <dbReference type="ARBA" id="ARBA00022741"/>
    </source>
</evidence>
<dbReference type="NCBIfam" id="TIGR02365">
    <property type="entry name" value="dha_L_ycgS"/>
    <property type="match status" value="1"/>
</dbReference>
<comment type="pathway">
    <text evidence="2">Polyol metabolism; glycerol degradation.</text>
</comment>
<dbReference type="GO" id="GO:0005829">
    <property type="term" value="C:cytosol"/>
    <property type="evidence" value="ECO:0007669"/>
    <property type="project" value="TreeGrafter"/>
</dbReference>
<keyword evidence="8" id="KW-0067">ATP-binding</keyword>
<dbReference type="Gene3D" id="3.30.1180.20">
    <property type="entry name" value="Dihydroxyacetone kinase, domain 2"/>
    <property type="match status" value="1"/>
</dbReference>
<evidence type="ECO:0000313" key="14">
    <source>
        <dbReference type="EMBL" id="PED12032.1"/>
    </source>
</evidence>
<dbReference type="EMBL" id="NVMD01000026">
    <property type="protein sequence ID" value="PED12032.1"/>
    <property type="molecule type" value="Genomic_DNA"/>
</dbReference>
<dbReference type="Gene3D" id="1.25.40.340">
    <property type="match status" value="1"/>
</dbReference>
<dbReference type="FunFam" id="1.25.40.340:FF:000002">
    <property type="entry name" value="Dihydroxyacetone kinase, L subunit"/>
    <property type="match status" value="1"/>
</dbReference>
<dbReference type="PROSITE" id="PS51480">
    <property type="entry name" value="DHAL"/>
    <property type="match status" value="1"/>
</dbReference>
<dbReference type="FunFam" id="3.40.50.10440:FF:000001">
    <property type="entry name" value="Dihydroxyacetone kinase, DhaK subunit"/>
    <property type="match status" value="1"/>
</dbReference>
<dbReference type="InterPro" id="IPR012737">
    <property type="entry name" value="DhaK_L_YcgS"/>
</dbReference>
<dbReference type="InterPro" id="IPR004007">
    <property type="entry name" value="DhaL_dom"/>
</dbReference>
<dbReference type="Proteomes" id="UP000223445">
    <property type="component" value="Unassembled WGS sequence"/>
</dbReference>
<name>A0A9X6TWL1_BACTU</name>
<dbReference type="InterPro" id="IPR012736">
    <property type="entry name" value="DhaK_1"/>
</dbReference>
<feature type="domain" description="DhaK" evidence="13">
    <location>
        <begin position="7"/>
        <end position="327"/>
    </location>
</feature>